<accession>A0A1S8L0M9</accession>
<gene>
    <name evidence="1" type="ORF">CROST_021680</name>
</gene>
<dbReference type="RefSeq" id="WP_077832771.1">
    <property type="nucleotide sequence ID" value="NZ_CP096983.1"/>
</dbReference>
<evidence type="ECO:0000313" key="1">
    <source>
        <dbReference type="EMBL" id="URZ11451.1"/>
    </source>
</evidence>
<organism evidence="1 2">
    <name type="scientific">Clostridium felsineum</name>
    <dbReference type="NCBI Taxonomy" id="36839"/>
    <lineage>
        <taxon>Bacteria</taxon>
        <taxon>Bacillati</taxon>
        <taxon>Bacillota</taxon>
        <taxon>Clostridia</taxon>
        <taxon>Eubacteriales</taxon>
        <taxon>Clostridiaceae</taxon>
        <taxon>Clostridium</taxon>
    </lineage>
</organism>
<dbReference type="KEGG" id="crw:CROST_021680"/>
<dbReference type="STRING" id="84029.CROST_36260"/>
<dbReference type="Proteomes" id="UP000190951">
    <property type="component" value="Chromosome"/>
</dbReference>
<dbReference type="AlphaFoldDB" id="A0A1S8L0M9"/>
<evidence type="ECO:0000313" key="2">
    <source>
        <dbReference type="Proteomes" id="UP000190951"/>
    </source>
</evidence>
<protein>
    <submittedName>
        <fullName evidence="1">Uncharacterized protein</fullName>
    </submittedName>
</protein>
<reference evidence="1 2" key="1">
    <citation type="submission" date="2022-04" db="EMBL/GenBank/DDBJ databases">
        <title>Genome sequence of C. roseum typestrain.</title>
        <authorList>
            <person name="Poehlein A."/>
            <person name="Schoch T."/>
            <person name="Duerre P."/>
            <person name="Daniel R."/>
        </authorList>
    </citation>
    <scope>NUCLEOTIDE SEQUENCE [LARGE SCALE GENOMIC DNA]</scope>
    <source>
        <strain evidence="1 2">DSM 7320</strain>
    </source>
</reference>
<name>A0A1S8L0M9_9CLOT</name>
<sequence length="69" mass="8140">MPRSKNGYSINVHYPSDKSALVQLRKRMGKAYVKFIQDYIKTLPIDDNKKNELYFNVIEKLKIDKNASY</sequence>
<keyword evidence="2" id="KW-1185">Reference proteome</keyword>
<dbReference type="EMBL" id="CP096983">
    <property type="protein sequence ID" value="URZ11451.1"/>
    <property type="molecule type" value="Genomic_DNA"/>
</dbReference>
<proteinExistence type="predicted"/>